<dbReference type="AlphaFoldDB" id="A0A6J2VTS5"/>
<accession>A0A6J2VTS5</accession>
<evidence type="ECO:0000313" key="3">
    <source>
        <dbReference type="RefSeq" id="XP_030635124.1"/>
    </source>
</evidence>
<dbReference type="NCBIfam" id="TIGR01571">
    <property type="entry name" value="A_thal_Cys_rich"/>
    <property type="match status" value="1"/>
</dbReference>
<name>A0A6J2VTS5_CHACN</name>
<dbReference type="Pfam" id="PF04749">
    <property type="entry name" value="PLAC8"/>
    <property type="match status" value="1"/>
</dbReference>
<proteinExistence type="inferred from homology"/>
<dbReference type="Proteomes" id="UP000504632">
    <property type="component" value="Chromosome 7"/>
</dbReference>
<dbReference type="RefSeq" id="XP_030635124.1">
    <property type="nucleotide sequence ID" value="XM_030779264.1"/>
</dbReference>
<reference evidence="3" key="1">
    <citation type="submission" date="2025-08" db="UniProtKB">
        <authorList>
            <consortium name="RefSeq"/>
        </authorList>
    </citation>
    <scope>IDENTIFICATION</scope>
</reference>
<dbReference type="GeneID" id="115816304"/>
<organism evidence="2 3">
    <name type="scientific">Chanos chanos</name>
    <name type="common">Milkfish</name>
    <name type="synonym">Mugil chanos</name>
    <dbReference type="NCBI Taxonomy" id="29144"/>
    <lineage>
        <taxon>Eukaryota</taxon>
        <taxon>Metazoa</taxon>
        <taxon>Chordata</taxon>
        <taxon>Craniata</taxon>
        <taxon>Vertebrata</taxon>
        <taxon>Euteleostomi</taxon>
        <taxon>Actinopterygii</taxon>
        <taxon>Neopterygii</taxon>
        <taxon>Teleostei</taxon>
        <taxon>Ostariophysi</taxon>
        <taxon>Gonorynchiformes</taxon>
        <taxon>Chanidae</taxon>
        <taxon>Chanos</taxon>
    </lineage>
</organism>
<protein>
    <submittedName>
        <fullName evidence="3">Cornifelin homolog A-like</fullName>
    </submittedName>
</protein>
<evidence type="ECO:0000313" key="2">
    <source>
        <dbReference type="Proteomes" id="UP000504632"/>
    </source>
</evidence>
<gene>
    <name evidence="3" type="primary">LOC115816304</name>
</gene>
<dbReference type="PANTHER" id="PTHR15907">
    <property type="entry name" value="DUF614 FAMILY PROTEIN-RELATED"/>
    <property type="match status" value="1"/>
</dbReference>
<dbReference type="InParanoid" id="A0A6J2VTS5"/>
<evidence type="ECO:0000256" key="1">
    <source>
        <dbReference type="ARBA" id="ARBA00009024"/>
    </source>
</evidence>
<sequence>MVTVQPTTINISQRVSPQQWSSGLCDCCDDMGICCCGFWCCPCQMCKTTADFGECLCLPLIDIMFGCFVPPISLSVRSSMRERYNIKGSMCTDCCKVSCCGPCSWCQMARELKKQRQPRVVTYNLPSAIPRVTGPPYSPMPSAPQ</sequence>
<comment type="similarity">
    <text evidence="1">Belongs to the cornifelin family.</text>
</comment>
<dbReference type="InterPro" id="IPR006461">
    <property type="entry name" value="PLAC_motif_containing"/>
</dbReference>
<keyword evidence="2" id="KW-1185">Reference proteome</keyword>
<dbReference type="OrthoDB" id="1045822at2759"/>